<dbReference type="PATRIC" id="fig|455.5.peg.1343"/>
<dbReference type="Proteomes" id="UP000054715">
    <property type="component" value="Unassembled WGS sequence"/>
</dbReference>
<gene>
    <name evidence="1" type="ORF">Ljam_1271</name>
</gene>
<reference evidence="1 2" key="1">
    <citation type="submission" date="2015-11" db="EMBL/GenBank/DDBJ databases">
        <title>Genomic analysis of 38 Legionella species identifies large and diverse effector repertoires.</title>
        <authorList>
            <person name="Burstein D."/>
            <person name="Amaro F."/>
            <person name="Zusman T."/>
            <person name="Lifshitz Z."/>
            <person name="Cohen O."/>
            <person name="Gilbert J.A."/>
            <person name="Pupko T."/>
            <person name="Shuman H.A."/>
            <person name="Segal G."/>
        </authorList>
    </citation>
    <scope>NUCLEOTIDE SEQUENCE [LARGE SCALE GENOMIC DNA]</scope>
    <source>
        <strain evidence="1 2">JA-26-G1-E2</strain>
    </source>
</reference>
<dbReference type="AlphaFoldDB" id="A0A0W0UGP2"/>
<dbReference type="EMBL" id="LNYG01000013">
    <property type="protein sequence ID" value="KTD07076.1"/>
    <property type="molecule type" value="Genomic_DNA"/>
</dbReference>
<organism evidence="1 2">
    <name type="scientific">Legionella jamestowniensis</name>
    <dbReference type="NCBI Taxonomy" id="455"/>
    <lineage>
        <taxon>Bacteria</taxon>
        <taxon>Pseudomonadati</taxon>
        <taxon>Pseudomonadota</taxon>
        <taxon>Gammaproteobacteria</taxon>
        <taxon>Legionellales</taxon>
        <taxon>Legionellaceae</taxon>
        <taxon>Legionella</taxon>
    </lineage>
</organism>
<comment type="caution">
    <text evidence="1">The sequence shown here is derived from an EMBL/GenBank/DDBJ whole genome shotgun (WGS) entry which is preliminary data.</text>
</comment>
<accession>A0A0W0UGP2</accession>
<proteinExistence type="predicted"/>
<sequence length="201" mass="23213">MSTDYEFLLQKLIEEVKRLRKQSNRGTVRDTEEKLQLIGTSIQNLQEPLAKFLLLKEQLENIDLALSKKYSSIHSFFAKEMGRNSNYKPLKDIIKPVLETCTNFSESPWFQKMLICIKLCPEHQVSQSFNQAILKVAERKESMANVEVKKHNSNIINMFPSFSSEEKSISIPVDLNLSLFSIPKITITPELKPNRSIKRNP</sequence>
<evidence type="ECO:0000313" key="1">
    <source>
        <dbReference type="EMBL" id="KTD07076.1"/>
    </source>
</evidence>
<name>A0A0W0UGP2_9GAMM</name>
<evidence type="ECO:0000313" key="2">
    <source>
        <dbReference type="Proteomes" id="UP000054715"/>
    </source>
</evidence>
<protein>
    <recommendedName>
        <fullName evidence="3">Dot/Icm T4SS effector</fullName>
    </recommendedName>
</protein>
<evidence type="ECO:0008006" key="3">
    <source>
        <dbReference type="Google" id="ProtNLM"/>
    </source>
</evidence>